<gene>
    <name evidence="1" type="ORF">GCM10009640_16640</name>
</gene>
<proteinExistence type="predicted"/>
<evidence type="ECO:0000313" key="1">
    <source>
        <dbReference type="EMBL" id="GAA1422991.1"/>
    </source>
</evidence>
<dbReference type="EMBL" id="BAAAKK010000004">
    <property type="protein sequence ID" value="GAA1422991.1"/>
    <property type="molecule type" value="Genomic_DNA"/>
</dbReference>
<reference evidence="1 2" key="1">
    <citation type="journal article" date="2019" name="Int. J. Syst. Evol. Microbiol.">
        <title>The Global Catalogue of Microorganisms (GCM) 10K type strain sequencing project: providing services to taxonomists for standard genome sequencing and annotation.</title>
        <authorList>
            <consortium name="The Broad Institute Genomics Platform"/>
            <consortium name="The Broad Institute Genome Sequencing Center for Infectious Disease"/>
            <person name="Wu L."/>
            <person name="Ma J."/>
        </authorList>
    </citation>
    <scope>NUCLEOTIDE SEQUENCE [LARGE SCALE GENOMIC DNA]</scope>
    <source>
        <strain evidence="1 2">JCM 12398</strain>
    </source>
</reference>
<dbReference type="Proteomes" id="UP001501266">
    <property type="component" value="Unassembled WGS sequence"/>
</dbReference>
<name>A0ABN1YUH7_9MICO</name>
<dbReference type="RefSeq" id="WP_343919321.1">
    <property type="nucleotide sequence ID" value="NZ_BAAAKK010000004.1"/>
</dbReference>
<organism evidence="1 2">
    <name type="scientific">Agrococcus citreus</name>
    <dbReference type="NCBI Taxonomy" id="84643"/>
    <lineage>
        <taxon>Bacteria</taxon>
        <taxon>Bacillati</taxon>
        <taxon>Actinomycetota</taxon>
        <taxon>Actinomycetes</taxon>
        <taxon>Micrococcales</taxon>
        <taxon>Microbacteriaceae</taxon>
        <taxon>Agrococcus</taxon>
    </lineage>
</organism>
<accession>A0ABN1YUH7</accession>
<comment type="caution">
    <text evidence="1">The sequence shown here is derived from an EMBL/GenBank/DDBJ whole genome shotgun (WGS) entry which is preliminary data.</text>
</comment>
<sequence>MSTLTLSLPAPRRLALSASRLLERWAMQPVVTEQQRREAAAYEQAVTARDRAHMDALARNLLS</sequence>
<evidence type="ECO:0000313" key="2">
    <source>
        <dbReference type="Proteomes" id="UP001501266"/>
    </source>
</evidence>
<protein>
    <submittedName>
        <fullName evidence="1">Uncharacterized protein</fullName>
    </submittedName>
</protein>
<keyword evidence="2" id="KW-1185">Reference proteome</keyword>